<dbReference type="FunFam" id="2.170.130.10:FF:000008">
    <property type="entry name" value="SusC/RagA family TonB-linked outer membrane protein"/>
    <property type="match status" value="1"/>
</dbReference>
<dbReference type="KEGG" id="rhoz:GXP67_12415"/>
<dbReference type="InterPro" id="IPR036942">
    <property type="entry name" value="Beta-barrel_TonB_sf"/>
</dbReference>
<keyword evidence="4 7" id="KW-0812">Transmembrane</keyword>
<protein>
    <submittedName>
        <fullName evidence="9">TonB-dependent receptor</fullName>
    </submittedName>
</protein>
<dbReference type="SUPFAM" id="SSF49464">
    <property type="entry name" value="Carboxypeptidase regulatory domain-like"/>
    <property type="match status" value="1"/>
</dbReference>
<organism evidence="9 10">
    <name type="scientific">Rhodocytophaga rosea</name>
    <dbReference type="NCBI Taxonomy" id="2704465"/>
    <lineage>
        <taxon>Bacteria</taxon>
        <taxon>Pseudomonadati</taxon>
        <taxon>Bacteroidota</taxon>
        <taxon>Cytophagia</taxon>
        <taxon>Cytophagales</taxon>
        <taxon>Rhodocytophagaceae</taxon>
        <taxon>Rhodocytophaga</taxon>
    </lineage>
</organism>
<evidence type="ECO:0000256" key="6">
    <source>
        <dbReference type="ARBA" id="ARBA00023237"/>
    </source>
</evidence>
<keyword evidence="2 7" id="KW-0813">Transport</keyword>
<dbReference type="Proteomes" id="UP000480178">
    <property type="component" value="Chromosome"/>
</dbReference>
<dbReference type="InterPro" id="IPR039426">
    <property type="entry name" value="TonB-dep_rcpt-like"/>
</dbReference>
<evidence type="ECO:0000256" key="1">
    <source>
        <dbReference type="ARBA" id="ARBA00004571"/>
    </source>
</evidence>
<dbReference type="InterPro" id="IPR037066">
    <property type="entry name" value="Plug_dom_sf"/>
</dbReference>
<keyword evidence="10" id="KW-1185">Reference proteome</keyword>
<keyword evidence="9" id="KW-0675">Receptor</keyword>
<dbReference type="AlphaFoldDB" id="A0A6C0GI71"/>
<evidence type="ECO:0000256" key="3">
    <source>
        <dbReference type="ARBA" id="ARBA00022452"/>
    </source>
</evidence>
<name>A0A6C0GI71_9BACT</name>
<dbReference type="NCBIfam" id="TIGR04056">
    <property type="entry name" value="OMP_RagA_SusC"/>
    <property type="match status" value="1"/>
</dbReference>
<dbReference type="NCBIfam" id="TIGR04057">
    <property type="entry name" value="SusC_RagA_signa"/>
    <property type="match status" value="1"/>
</dbReference>
<dbReference type="Gene3D" id="3.55.50.30">
    <property type="match status" value="1"/>
</dbReference>
<dbReference type="SUPFAM" id="SSF56935">
    <property type="entry name" value="Porins"/>
    <property type="match status" value="1"/>
</dbReference>
<dbReference type="RefSeq" id="WP_162443414.1">
    <property type="nucleotide sequence ID" value="NZ_CP048222.1"/>
</dbReference>
<proteinExistence type="inferred from homology"/>
<dbReference type="EMBL" id="CP048222">
    <property type="protein sequence ID" value="QHT67382.1"/>
    <property type="molecule type" value="Genomic_DNA"/>
</dbReference>
<dbReference type="Pfam" id="PF13715">
    <property type="entry name" value="CarbopepD_reg_2"/>
    <property type="match status" value="1"/>
</dbReference>
<evidence type="ECO:0000256" key="2">
    <source>
        <dbReference type="ARBA" id="ARBA00022448"/>
    </source>
</evidence>
<dbReference type="InterPro" id="IPR008969">
    <property type="entry name" value="CarboxyPept-like_regulatory"/>
</dbReference>
<evidence type="ECO:0000256" key="5">
    <source>
        <dbReference type="ARBA" id="ARBA00023136"/>
    </source>
</evidence>
<evidence type="ECO:0000256" key="7">
    <source>
        <dbReference type="PROSITE-ProRule" id="PRU01360"/>
    </source>
</evidence>
<comment type="similarity">
    <text evidence="7">Belongs to the TonB-dependent receptor family.</text>
</comment>
<keyword evidence="6 7" id="KW-0998">Cell outer membrane</keyword>
<feature type="domain" description="TonB-dependent receptor plug" evidence="8">
    <location>
        <begin position="248"/>
        <end position="355"/>
    </location>
</feature>
<dbReference type="InterPro" id="IPR023996">
    <property type="entry name" value="TonB-dep_OMP_SusC/RagA"/>
</dbReference>
<dbReference type="Gene3D" id="2.60.40.1120">
    <property type="entry name" value="Carboxypeptidase-like, regulatory domain"/>
    <property type="match status" value="1"/>
</dbReference>
<evidence type="ECO:0000313" key="10">
    <source>
        <dbReference type="Proteomes" id="UP000480178"/>
    </source>
</evidence>
<dbReference type="Gene3D" id="2.40.170.20">
    <property type="entry name" value="TonB-dependent receptor, beta-barrel domain"/>
    <property type="match status" value="1"/>
</dbReference>
<keyword evidence="3 7" id="KW-1134">Transmembrane beta strand</keyword>
<comment type="subcellular location">
    <subcellularLocation>
        <location evidence="1 7">Cell outer membrane</location>
        <topology evidence="1 7">Multi-pass membrane protein</topology>
    </subcellularLocation>
</comment>
<evidence type="ECO:0000256" key="4">
    <source>
        <dbReference type="ARBA" id="ARBA00022692"/>
    </source>
</evidence>
<keyword evidence="5 7" id="KW-0472">Membrane</keyword>
<accession>A0A6C0GI71</accession>
<dbReference type="InterPro" id="IPR012910">
    <property type="entry name" value="Plug_dom"/>
</dbReference>
<dbReference type="GO" id="GO:0009279">
    <property type="term" value="C:cell outer membrane"/>
    <property type="evidence" value="ECO:0007669"/>
    <property type="project" value="UniProtKB-SubCell"/>
</dbReference>
<evidence type="ECO:0000313" key="9">
    <source>
        <dbReference type="EMBL" id="QHT67382.1"/>
    </source>
</evidence>
<evidence type="ECO:0000259" key="8">
    <source>
        <dbReference type="Pfam" id="PF07715"/>
    </source>
</evidence>
<sequence length="1197" mass="130208">MNGKLTNLLRAILLGLAFYMPIPLVSSQTLSMESPPIERKNPQKQSLRDVLLLLKERYQVDIVFDDKLVNGRSIETDVLNSNLSFEEKLSGVLKAVGLRYKKTRKDVYLVLAPKADKKTASVYSDKPNLIQDSLEATASQTAEKEAFKGEEMQVAVNIRGKVSDENGNGMPGVSVILKGTTIGTSTDSEGAYAIAVPDEQKNGILLFSFIGYTTEEMPINGQSTIDVKLIPDIKTLSEVVVIGYGTQKQREVTGAVGSVTTKEIAGVAVTGLDQTLQGRIAGVQVTQNSGEPGGNVSVRIRGLGSINGSNEPLYIVDGVPYGSLNAINPNDIDRIDVLKDAASAAIYGSRGSNGVVIVTTKRGVAGKIQVTLDAYAGIQSASRKLDLLNGPQFVRLANENLVSAGKEPNPAWSNPSTVPNTNWQDEIFRSAPIQSYNVNVSGGSEKSRSLVSVGYFDQGGIVAQSHYKRYTARINNDFDITPRFKVGLTLNGAFEDKRGTQTDGGNGSSTQGGLITAAVSQPTIPLVAPQEGLFGINPDGSIDPTGNNYYGYDGTVFVTNVATPVWYPQGLSHPTYAYEKLREVKYKSQEFLAAAFGEYELIKGLKVRSAINLTFYNRNSESFWKGMPVPILEGRGLYGSNAQLWTGPNQGNQWNWINTISYGKSFGKHNLTALAGIDALKGTSQGISINTQKNPNDQPYVDGALFSDRTVSGGAPGEFALLSYLGRVTYDYAGKYLLTANIRRDGSSNFNPDGDYQYGVFPSVSVGWLVSEENFMASMPFVSQLKMRASYGEVGNQGIPSFQYLSIYANEGNRRRYPLGLNQDPVVGFYQDRIGTADIRWETSTQANVGIDATFLDNSLSLTADYYVKKIDDMLGEFPLPAYVGVLNNKITRNGFSMKNSGIEVALGYTRQFGDLGFSTGVNFATLTNKVTKLTGNETGYVSSNISAGDDGGAETRTLVGEPVGSFYGYLTDGIFQTQEEVDASAMSGLADVKPGDRRYKDLNGDGVLTDRDRTIIGNGLPKYTFGFNMNVNFKGFDLSVLLNGQAGLEIANQTKYWLNHMKYSNTAGGINNGLTDLLESWTPENRSNTFTRNTHDAALSNRWFSDFNIENGAFLRVRNVQLGYTLPEAISQMVRMSRARIYVAAQNLFTFTKYSGYDPEMGSRVSNGRGNALQTGVDFGRYPVSRMFTGGINFQF</sequence>
<dbReference type="Gene3D" id="2.170.130.10">
    <property type="entry name" value="TonB-dependent receptor, plug domain"/>
    <property type="match status" value="1"/>
</dbReference>
<dbReference type="InterPro" id="IPR023997">
    <property type="entry name" value="TonB-dep_OMP_SusC/RagA_CS"/>
</dbReference>
<dbReference type="PROSITE" id="PS52016">
    <property type="entry name" value="TONB_DEPENDENT_REC_3"/>
    <property type="match status" value="1"/>
</dbReference>
<gene>
    <name evidence="9" type="ORF">GXP67_12415</name>
</gene>
<dbReference type="Pfam" id="PF07715">
    <property type="entry name" value="Plug"/>
    <property type="match status" value="1"/>
</dbReference>
<reference evidence="9 10" key="1">
    <citation type="submission" date="2020-01" db="EMBL/GenBank/DDBJ databases">
        <authorList>
            <person name="Kim M.K."/>
        </authorList>
    </citation>
    <scope>NUCLEOTIDE SEQUENCE [LARGE SCALE GENOMIC DNA]</scope>
    <source>
        <strain evidence="9 10">172606-1</strain>
    </source>
</reference>